<name>A0A4P7N9U5_PYROR</name>
<sequence>MANHRQGFLDIGPPRRSNRRWVYVGVAFFAMLILYLAFQPAATNEYVKSAYDSVKHKVTGHGNGGSSSSSDASRPSRHPIDDGSDTIPNIAHFVYGLKDPKGDLHFSFDHYLSAYSAWYHCRAHTLYLHTNAGEEALMRARSGATGRWTKAIFDIPGFEVKYLDAPTHAGNGREIQYAEHVSDFMRIAGMLDIGGYYIDWDVFVLRDLAPLRKAGFRGIAGRQMGPYYNSGTFMAAPNSLFVKTWKKMMHETFDGSWERHSNVALRDVAKALVRIPGEMLVLDSDAFAPLGWSGDQGIQFFMPHNDSRPLLETLGWQPEMEHDGPGSPALGLPEFVEGDEADKPGWAVDWSPSYLVHAFMMRRMGGWQVDGFDRVTPKYVLDRQSNLARAVYPIVRDMYYRGLVKITDGYD</sequence>
<organism evidence="4 5">
    <name type="scientific">Pyricularia oryzae</name>
    <name type="common">Rice blast fungus</name>
    <name type="synonym">Magnaporthe oryzae</name>
    <dbReference type="NCBI Taxonomy" id="318829"/>
    <lineage>
        <taxon>Eukaryota</taxon>
        <taxon>Fungi</taxon>
        <taxon>Dikarya</taxon>
        <taxon>Ascomycota</taxon>
        <taxon>Pezizomycotina</taxon>
        <taxon>Sordariomycetes</taxon>
        <taxon>Sordariomycetidae</taxon>
        <taxon>Magnaporthales</taxon>
        <taxon>Pyriculariaceae</taxon>
        <taxon>Pyricularia</taxon>
    </lineage>
</organism>
<evidence type="ECO:0000313" key="5">
    <source>
        <dbReference type="Proteomes" id="UP000294847"/>
    </source>
</evidence>
<dbReference type="SUPFAM" id="SSF53448">
    <property type="entry name" value="Nucleotide-diphospho-sugar transferases"/>
    <property type="match status" value="1"/>
</dbReference>
<dbReference type="Pfam" id="PF04488">
    <property type="entry name" value="Gly_transf_sug"/>
    <property type="match status" value="1"/>
</dbReference>
<feature type="transmembrane region" description="Helical" evidence="3">
    <location>
        <begin position="21"/>
        <end position="38"/>
    </location>
</feature>
<dbReference type="Gene3D" id="3.90.550.20">
    <property type="match status" value="1"/>
</dbReference>
<feature type="region of interest" description="Disordered" evidence="2">
    <location>
        <begin position="58"/>
        <end position="85"/>
    </location>
</feature>
<dbReference type="AlphaFoldDB" id="A0A4P7N9U5"/>
<dbReference type="PANTHER" id="PTHR46830:SF2">
    <property type="entry name" value="ALPHA-1,4-N-ACETYLGLUCOSAMINYLTRANSFERASE"/>
    <property type="match status" value="1"/>
</dbReference>
<dbReference type="EMBL" id="CP034205">
    <property type="protein sequence ID" value="QBZ57796.1"/>
    <property type="molecule type" value="Genomic_DNA"/>
</dbReference>
<evidence type="ECO:0008006" key="6">
    <source>
        <dbReference type="Google" id="ProtNLM"/>
    </source>
</evidence>
<keyword evidence="3" id="KW-0472">Membrane</keyword>
<evidence type="ECO:0000256" key="1">
    <source>
        <dbReference type="ARBA" id="ARBA00009003"/>
    </source>
</evidence>
<dbReference type="Proteomes" id="UP000294847">
    <property type="component" value="Chromosome 2"/>
</dbReference>
<keyword evidence="3" id="KW-1133">Transmembrane helix</keyword>
<dbReference type="InterPro" id="IPR007577">
    <property type="entry name" value="GlycoTrfase_DXD_sugar-bd_CS"/>
</dbReference>
<accession>A0A4P7N9U5</accession>
<proteinExistence type="inferred from homology"/>
<dbReference type="GO" id="GO:1901135">
    <property type="term" value="P:carbohydrate derivative metabolic process"/>
    <property type="evidence" value="ECO:0007669"/>
    <property type="project" value="UniProtKB-ARBA"/>
</dbReference>
<evidence type="ECO:0000256" key="2">
    <source>
        <dbReference type="SAM" id="MobiDB-lite"/>
    </source>
</evidence>
<reference evidence="4 5" key="1">
    <citation type="journal article" date="2019" name="Mol. Biol. Evol.">
        <title>Blast fungal genomes show frequent chromosomal changes, gene gains and losses, and effector gene turnover.</title>
        <authorList>
            <person name="Gomez Luciano L.B."/>
            <person name="Jason Tsai I."/>
            <person name="Chuma I."/>
            <person name="Tosa Y."/>
            <person name="Chen Y.H."/>
            <person name="Li J.Y."/>
            <person name="Li M.Y."/>
            <person name="Jade Lu M.Y."/>
            <person name="Nakayashiki H."/>
            <person name="Li W.H."/>
        </authorList>
    </citation>
    <scope>NUCLEOTIDE SEQUENCE [LARGE SCALE GENOMIC DNA]</scope>
    <source>
        <strain evidence="4">MZ5-1-6</strain>
    </source>
</reference>
<gene>
    <name evidence="4" type="ORF">PoMZ_02731</name>
</gene>
<dbReference type="PANTHER" id="PTHR46830">
    <property type="entry name" value="TRANSFERASE, PUTATIVE-RELATED"/>
    <property type="match status" value="1"/>
</dbReference>
<protein>
    <recommendedName>
        <fullName evidence="6">Glycosyl transferase</fullName>
    </recommendedName>
</protein>
<evidence type="ECO:0000256" key="3">
    <source>
        <dbReference type="SAM" id="Phobius"/>
    </source>
</evidence>
<evidence type="ECO:0000313" key="4">
    <source>
        <dbReference type="EMBL" id="QBZ57796.1"/>
    </source>
</evidence>
<dbReference type="InterPro" id="IPR029044">
    <property type="entry name" value="Nucleotide-diphossugar_trans"/>
</dbReference>
<keyword evidence="3" id="KW-0812">Transmembrane</keyword>
<comment type="similarity">
    <text evidence="1">Belongs to the glycosyltransferase 32 family.</text>
</comment>